<proteinExistence type="predicted"/>
<keyword evidence="2" id="KW-1185">Reference proteome</keyword>
<name>A0A3M9MJB1_9MICO</name>
<dbReference type="SUPFAM" id="SSF55874">
    <property type="entry name" value="ATPase domain of HSP90 chaperone/DNA topoisomerase II/histidine kinase"/>
    <property type="match status" value="1"/>
</dbReference>
<keyword evidence="1" id="KW-0808">Transferase</keyword>
<dbReference type="AlphaFoldDB" id="A0A3M9MJB1"/>
<protein>
    <submittedName>
        <fullName evidence="1">Histidine kinase</fullName>
    </submittedName>
</protein>
<dbReference type="EMBL" id="RJJQ01000002">
    <property type="protein sequence ID" value="RNI24943.1"/>
    <property type="molecule type" value="Genomic_DNA"/>
</dbReference>
<dbReference type="Gene3D" id="3.30.565.10">
    <property type="entry name" value="Histidine kinase-like ATPase, C-terminal domain"/>
    <property type="match status" value="1"/>
</dbReference>
<reference evidence="1 2" key="1">
    <citation type="submission" date="2018-11" db="EMBL/GenBank/DDBJ databases">
        <title>Draft genome of Simplicispira Flexivirga sp. BO-16.</title>
        <authorList>
            <person name="Im W.T."/>
        </authorList>
    </citation>
    <scope>NUCLEOTIDE SEQUENCE [LARGE SCALE GENOMIC DNA]</scope>
    <source>
        <strain evidence="1 2">BO-16</strain>
    </source>
</reference>
<dbReference type="GO" id="GO:0016301">
    <property type="term" value="F:kinase activity"/>
    <property type="evidence" value="ECO:0007669"/>
    <property type="project" value="UniProtKB-KW"/>
</dbReference>
<sequence>MRHRTMVSDAFDTHNVVCRLAGRRTDVRVNRSPPSSRTSRCRQSGAVVSAHWQDSRVARIQLEAGDDLVQRLAHENDPVKAIIELIWNGLDADAHHVVVTLDRNEADGVVGAAVIDDGHGMAPEELSSAFKWIGNSWKRSAEGSKGEKRPLHGRFGQGRLRAFALGTQVVWESVADSLEGRRLRSVIRANAATRNDFDVSDPIATDDDAGTRVVASGRDSLNRLDDDKTRDRLTATFAPYLIARPDIEIVYDTTRLQPKDNIEHDQTRPVEWIHEGVTRHAALRIIEWRNADERAVHLCDGEGVPVDTLDTAPAPDFQYSAYVLWDEMPQHHNEWLLARLESTPSVLGALLSEVDRMLDLHFESRRAQRRRQLVEEWKVGNVYPYDGEPSTEEEKVERATFDVVATSIRRHIPSTKQQKKLTLGLLRESIQQRPSDVSALLDEYVGLAAEERDQLERLLKRTSLSRVIQASSSVTNRLEFLRALELMVFDPDASKMVGERAHLHRILESELWVFGEQYNLMVSERGLTAALARHRQLLGDTQAHDGPVKLLDGRSGRLDLLLSVAATEHDRNRHLVVELKAPKVVGGPKELAQIKAYAKAAAKDPRFASSTTDWDFWLVTSEVDDDVRQEANQEGRPRGLVFEPKMPDAPGARVRVWVRDWGQIIEDAKRRLDYFQKSLQHDPSLDDARDYLRRNHGDVIPEGLLAKDDDNTDEVG</sequence>
<evidence type="ECO:0000313" key="2">
    <source>
        <dbReference type="Proteomes" id="UP000271678"/>
    </source>
</evidence>
<keyword evidence="1" id="KW-0418">Kinase</keyword>
<organism evidence="1 2">
    <name type="scientific">Flexivirga caeni</name>
    <dbReference type="NCBI Taxonomy" id="2294115"/>
    <lineage>
        <taxon>Bacteria</taxon>
        <taxon>Bacillati</taxon>
        <taxon>Actinomycetota</taxon>
        <taxon>Actinomycetes</taxon>
        <taxon>Micrococcales</taxon>
        <taxon>Dermacoccaceae</taxon>
        <taxon>Flexivirga</taxon>
    </lineage>
</organism>
<gene>
    <name evidence="1" type="ORF">EFY87_03485</name>
</gene>
<accession>A0A3M9MJB1</accession>
<evidence type="ECO:0000313" key="1">
    <source>
        <dbReference type="EMBL" id="RNI24943.1"/>
    </source>
</evidence>
<dbReference type="Proteomes" id="UP000271678">
    <property type="component" value="Unassembled WGS sequence"/>
</dbReference>
<dbReference type="InterPro" id="IPR036890">
    <property type="entry name" value="HATPase_C_sf"/>
</dbReference>
<comment type="caution">
    <text evidence="1">The sequence shown here is derived from an EMBL/GenBank/DDBJ whole genome shotgun (WGS) entry which is preliminary data.</text>
</comment>
<dbReference type="Pfam" id="PF13589">
    <property type="entry name" value="HATPase_c_3"/>
    <property type="match status" value="1"/>
</dbReference>